<dbReference type="CDD" id="cd07820">
    <property type="entry name" value="SRPBCC_3"/>
    <property type="match status" value="1"/>
</dbReference>
<keyword evidence="2" id="KW-1185">Reference proteome</keyword>
<keyword evidence="1" id="KW-0131">Cell cycle</keyword>
<protein>
    <submittedName>
        <fullName evidence="1">Cell division protein</fullName>
    </submittedName>
</protein>
<organism evidence="1 2">
    <name type="scientific">Niastella koreensis</name>
    <dbReference type="NCBI Taxonomy" id="354356"/>
    <lineage>
        <taxon>Bacteria</taxon>
        <taxon>Pseudomonadati</taxon>
        <taxon>Bacteroidota</taxon>
        <taxon>Chitinophagia</taxon>
        <taxon>Chitinophagales</taxon>
        <taxon>Chitinophagaceae</taxon>
        <taxon>Niastella</taxon>
    </lineage>
</organism>
<dbReference type="Proteomes" id="UP000192277">
    <property type="component" value="Unassembled WGS sequence"/>
</dbReference>
<gene>
    <name evidence="1" type="ORF">A4D02_01400</name>
</gene>
<evidence type="ECO:0000313" key="2">
    <source>
        <dbReference type="Proteomes" id="UP000192277"/>
    </source>
</evidence>
<dbReference type="GO" id="GO:0051301">
    <property type="term" value="P:cell division"/>
    <property type="evidence" value="ECO:0007669"/>
    <property type="project" value="UniProtKB-KW"/>
</dbReference>
<proteinExistence type="predicted"/>
<evidence type="ECO:0000313" key="1">
    <source>
        <dbReference type="EMBL" id="OQP55004.1"/>
    </source>
</evidence>
<accession>A0ABX3P491</accession>
<keyword evidence="1" id="KW-0132">Cell division</keyword>
<dbReference type="SUPFAM" id="SSF55961">
    <property type="entry name" value="Bet v1-like"/>
    <property type="match status" value="1"/>
</dbReference>
<name>A0ABX3P491_9BACT</name>
<comment type="caution">
    <text evidence="1">The sequence shown here is derived from an EMBL/GenBank/DDBJ whole genome shotgun (WGS) entry which is preliminary data.</text>
</comment>
<sequence>MPTIHLTTFIAAPIERVFDLSRSIDLHKKSMTDYREEAVAGTITGLINLDETVTWKAKHLMKTRVLQVKVTSMQRPLSFTDEMKKGDFRSMKHEHHFKEIENGTLMIDVFRFEAPFGGLGRFFSSVYLSGYLEKLLEQRNELIKEYAESSKWKHVLDNKQ</sequence>
<reference evidence="1 2" key="1">
    <citation type="submission" date="2016-04" db="EMBL/GenBank/DDBJ databases">
        <authorList>
            <person name="Chen L."/>
            <person name="Zhuang W."/>
            <person name="Wang G."/>
        </authorList>
    </citation>
    <scope>NUCLEOTIDE SEQUENCE [LARGE SCALE GENOMIC DNA]</scope>
    <source>
        <strain evidence="2">GR20</strain>
    </source>
</reference>
<dbReference type="InterPro" id="IPR023393">
    <property type="entry name" value="START-like_dom_sf"/>
</dbReference>
<dbReference type="Gene3D" id="3.30.530.20">
    <property type="match status" value="1"/>
</dbReference>
<dbReference type="RefSeq" id="WP_014222563.1">
    <property type="nucleotide sequence ID" value="NZ_LWBO01000001.1"/>
</dbReference>
<dbReference type="EMBL" id="LWBO01000001">
    <property type="protein sequence ID" value="OQP55004.1"/>
    <property type="molecule type" value="Genomic_DNA"/>
</dbReference>